<gene>
    <name evidence="8" type="ORF">DNH61_15555</name>
</gene>
<comment type="caution">
    <text evidence="8">The sequence shown here is derived from an EMBL/GenBank/DDBJ whole genome shotgun (WGS) entry which is preliminary data.</text>
</comment>
<dbReference type="Pfam" id="PF04234">
    <property type="entry name" value="CopC"/>
    <property type="match status" value="1"/>
</dbReference>
<evidence type="ECO:0000256" key="1">
    <source>
        <dbReference type="ARBA" id="ARBA00004196"/>
    </source>
</evidence>
<feature type="domain" description="CopC" evidence="7">
    <location>
        <begin position="78"/>
        <end position="170"/>
    </location>
</feature>
<dbReference type="PANTHER" id="PTHR34820">
    <property type="entry name" value="INNER MEMBRANE PROTEIN YEBZ"/>
    <property type="match status" value="1"/>
</dbReference>
<dbReference type="OrthoDB" id="2353937at2"/>
<keyword evidence="6" id="KW-1133">Transmembrane helix</keyword>
<dbReference type="Gene3D" id="2.60.40.1220">
    <property type="match status" value="1"/>
</dbReference>
<reference evidence="8 9" key="1">
    <citation type="submission" date="2018-06" db="EMBL/GenBank/DDBJ databases">
        <title>Paenibacillus imtechensis sp. nov.</title>
        <authorList>
            <person name="Pinnaka A.K."/>
            <person name="Singh H."/>
            <person name="Kaur M."/>
        </authorList>
    </citation>
    <scope>NUCLEOTIDE SEQUENCE [LARGE SCALE GENOMIC DNA]</scope>
    <source>
        <strain evidence="8 9">SMB1</strain>
    </source>
</reference>
<dbReference type="PANTHER" id="PTHR34820:SF4">
    <property type="entry name" value="INNER MEMBRANE PROTEIN YEBZ"/>
    <property type="match status" value="1"/>
</dbReference>
<feature type="compositionally biased region" description="Acidic residues" evidence="5">
    <location>
        <begin position="211"/>
        <end position="228"/>
    </location>
</feature>
<keyword evidence="6" id="KW-0812">Transmembrane</keyword>
<keyword evidence="2" id="KW-0479">Metal-binding</keyword>
<dbReference type="GO" id="GO:0005886">
    <property type="term" value="C:plasma membrane"/>
    <property type="evidence" value="ECO:0007669"/>
    <property type="project" value="TreeGrafter"/>
</dbReference>
<dbReference type="InterPro" id="IPR014755">
    <property type="entry name" value="Cu-Rt/internalin_Ig-like"/>
</dbReference>
<dbReference type="GO" id="GO:0042597">
    <property type="term" value="C:periplasmic space"/>
    <property type="evidence" value="ECO:0007669"/>
    <property type="project" value="InterPro"/>
</dbReference>
<evidence type="ECO:0000259" key="7">
    <source>
        <dbReference type="Pfam" id="PF04234"/>
    </source>
</evidence>
<keyword evidence="4" id="KW-0186">Copper</keyword>
<dbReference type="AlphaFoldDB" id="A0A2W1LTE7"/>
<dbReference type="InterPro" id="IPR007348">
    <property type="entry name" value="CopC_dom"/>
</dbReference>
<evidence type="ECO:0000256" key="4">
    <source>
        <dbReference type="ARBA" id="ARBA00023008"/>
    </source>
</evidence>
<keyword evidence="6" id="KW-0472">Membrane</keyword>
<evidence type="ECO:0000256" key="6">
    <source>
        <dbReference type="SAM" id="Phobius"/>
    </source>
</evidence>
<dbReference type="GO" id="GO:0046688">
    <property type="term" value="P:response to copper ion"/>
    <property type="evidence" value="ECO:0007669"/>
    <property type="project" value="InterPro"/>
</dbReference>
<accession>A0A2W1LTE7</accession>
<feature type="transmembrane region" description="Helical" evidence="6">
    <location>
        <begin position="243"/>
        <end position="266"/>
    </location>
</feature>
<dbReference type="InterPro" id="IPR014756">
    <property type="entry name" value="Ig_E-set"/>
</dbReference>
<feature type="compositionally biased region" description="Polar residues" evidence="5">
    <location>
        <begin position="188"/>
        <end position="200"/>
    </location>
</feature>
<sequence length="272" mass="29499">MYNRRVHHVMGTEKLASSMWVTIRRGISTRNMLICMYVYVCVCMCMIKKGLVDVKRFLNSMLLLFLACIILPVTADAHTGIKSSVPASGETVQTELSTIEMVFNTKIEDLSSFDLLGEHNEKIPLQEVSVEGTVMSGTLSEALPSGSYKIEWKIVGEDGHPIKGEIPFSVQLTEAENPENPENPESPADSSGEQTPSSADGTDEQAPSPEDGTETADQAEDSSNELGEEQANAQGQPDENRDFLNPTLIVVLAAVCIAGLGVILWIRGRGKG</sequence>
<dbReference type="SUPFAM" id="SSF81296">
    <property type="entry name" value="E set domains"/>
    <property type="match status" value="1"/>
</dbReference>
<keyword evidence="9" id="KW-1185">Reference proteome</keyword>
<evidence type="ECO:0000313" key="8">
    <source>
        <dbReference type="EMBL" id="PZD95051.1"/>
    </source>
</evidence>
<organism evidence="8 9">
    <name type="scientific">Paenibacillus sambharensis</name>
    <dbReference type="NCBI Taxonomy" id="1803190"/>
    <lineage>
        <taxon>Bacteria</taxon>
        <taxon>Bacillati</taxon>
        <taxon>Bacillota</taxon>
        <taxon>Bacilli</taxon>
        <taxon>Bacillales</taxon>
        <taxon>Paenibacillaceae</taxon>
        <taxon>Paenibacillus</taxon>
    </lineage>
</organism>
<evidence type="ECO:0000256" key="3">
    <source>
        <dbReference type="ARBA" id="ARBA00022729"/>
    </source>
</evidence>
<dbReference type="InterPro" id="IPR032694">
    <property type="entry name" value="CopC/D"/>
</dbReference>
<dbReference type="EMBL" id="QKRB01000046">
    <property type="protein sequence ID" value="PZD95051.1"/>
    <property type="molecule type" value="Genomic_DNA"/>
</dbReference>
<feature type="transmembrane region" description="Helical" evidence="6">
    <location>
        <begin position="57"/>
        <end position="75"/>
    </location>
</feature>
<keyword evidence="3" id="KW-0732">Signal</keyword>
<evidence type="ECO:0000256" key="2">
    <source>
        <dbReference type="ARBA" id="ARBA00022723"/>
    </source>
</evidence>
<feature type="region of interest" description="Disordered" evidence="5">
    <location>
        <begin position="175"/>
        <end position="239"/>
    </location>
</feature>
<name>A0A2W1LTE7_9BACL</name>
<comment type="subcellular location">
    <subcellularLocation>
        <location evidence="1">Cell envelope</location>
    </subcellularLocation>
</comment>
<dbReference type="GO" id="GO:0030313">
    <property type="term" value="C:cell envelope"/>
    <property type="evidence" value="ECO:0007669"/>
    <property type="project" value="UniProtKB-SubCell"/>
</dbReference>
<dbReference type="GO" id="GO:0005507">
    <property type="term" value="F:copper ion binding"/>
    <property type="evidence" value="ECO:0007669"/>
    <property type="project" value="InterPro"/>
</dbReference>
<protein>
    <recommendedName>
        <fullName evidence="7">CopC domain-containing protein</fullName>
    </recommendedName>
</protein>
<dbReference type="Proteomes" id="UP000249522">
    <property type="component" value="Unassembled WGS sequence"/>
</dbReference>
<evidence type="ECO:0000256" key="5">
    <source>
        <dbReference type="SAM" id="MobiDB-lite"/>
    </source>
</evidence>
<evidence type="ECO:0000313" key="9">
    <source>
        <dbReference type="Proteomes" id="UP000249522"/>
    </source>
</evidence>
<proteinExistence type="predicted"/>
<dbReference type="GO" id="GO:0006825">
    <property type="term" value="P:copper ion transport"/>
    <property type="evidence" value="ECO:0007669"/>
    <property type="project" value="InterPro"/>
</dbReference>